<protein>
    <submittedName>
        <fullName evidence="1">Uncharacterized protein</fullName>
    </submittedName>
</protein>
<accession>A0A2P2NB50</accession>
<name>A0A2P2NB50_RHIMU</name>
<sequence length="22" mass="2627">MLAKSLKCQDCHPWRRPTISQK</sequence>
<dbReference type="EMBL" id="GGEC01059207">
    <property type="protein sequence ID" value="MBX39691.1"/>
    <property type="molecule type" value="Transcribed_RNA"/>
</dbReference>
<organism evidence="1">
    <name type="scientific">Rhizophora mucronata</name>
    <name type="common">Asiatic mangrove</name>
    <dbReference type="NCBI Taxonomy" id="61149"/>
    <lineage>
        <taxon>Eukaryota</taxon>
        <taxon>Viridiplantae</taxon>
        <taxon>Streptophyta</taxon>
        <taxon>Embryophyta</taxon>
        <taxon>Tracheophyta</taxon>
        <taxon>Spermatophyta</taxon>
        <taxon>Magnoliopsida</taxon>
        <taxon>eudicotyledons</taxon>
        <taxon>Gunneridae</taxon>
        <taxon>Pentapetalae</taxon>
        <taxon>rosids</taxon>
        <taxon>fabids</taxon>
        <taxon>Malpighiales</taxon>
        <taxon>Rhizophoraceae</taxon>
        <taxon>Rhizophora</taxon>
    </lineage>
</organism>
<evidence type="ECO:0000313" key="1">
    <source>
        <dbReference type="EMBL" id="MBX39691.1"/>
    </source>
</evidence>
<dbReference type="AlphaFoldDB" id="A0A2P2NB50"/>
<proteinExistence type="predicted"/>
<reference evidence="1" key="1">
    <citation type="submission" date="2018-02" db="EMBL/GenBank/DDBJ databases">
        <title>Rhizophora mucronata_Transcriptome.</title>
        <authorList>
            <person name="Meera S.P."/>
            <person name="Sreeshan A."/>
            <person name="Augustine A."/>
        </authorList>
    </citation>
    <scope>NUCLEOTIDE SEQUENCE</scope>
    <source>
        <tissue evidence="1">Leaf</tissue>
    </source>
</reference>